<feature type="transmembrane region" description="Helical" evidence="1">
    <location>
        <begin position="209"/>
        <end position="229"/>
    </location>
</feature>
<keyword evidence="3" id="KW-1185">Reference proteome</keyword>
<proteinExistence type="predicted"/>
<reference evidence="2 3" key="1">
    <citation type="submission" date="2019-08" db="EMBL/GenBank/DDBJ databases">
        <title>Whole genome of Aphis craccivora.</title>
        <authorList>
            <person name="Voronova N.V."/>
            <person name="Shulinski R.S."/>
            <person name="Bandarenka Y.V."/>
            <person name="Zhorov D.G."/>
            <person name="Warner D."/>
        </authorList>
    </citation>
    <scope>NUCLEOTIDE SEQUENCE [LARGE SCALE GENOMIC DNA]</scope>
    <source>
        <strain evidence="2">180601</strain>
        <tissue evidence="2">Whole Body</tissue>
    </source>
</reference>
<protein>
    <recommendedName>
        <fullName evidence="4">Pre-C2HC domain-containing protein</fullName>
    </recommendedName>
</protein>
<name>A0A6G0ZQT3_APHCR</name>
<keyword evidence="1" id="KW-1133">Transmembrane helix</keyword>
<keyword evidence="1" id="KW-0812">Transmembrane</keyword>
<organism evidence="2 3">
    <name type="scientific">Aphis craccivora</name>
    <name type="common">Cowpea aphid</name>
    <dbReference type="NCBI Taxonomy" id="307492"/>
    <lineage>
        <taxon>Eukaryota</taxon>
        <taxon>Metazoa</taxon>
        <taxon>Ecdysozoa</taxon>
        <taxon>Arthropoda</taxon>
        <taxon>Hexapoda</taxon>
        <taxon>Insecta</taxon>
        <taxon>Pterygota</taxon>
        <taxon>Neoptera</taxon>
        <taxon>Paraneoptera</taxon>
        <taxon>Hemiptera</taxon>
        <taxon>Sternorrhyncha</taxon>
        <taxon>Aphidomorpha</taxon>
        <taxon>Aphidoidea</taxon>
        <taxon>Aphididae</taxon>
        <taxon>Aphidini</taxon>
        <taxon>Aphis</taxon>
        <taxon>Aphis</taxon>
    </lineage>
</organism>
<evidence type="ECO:0000313" key="3">
    <source>
        <dbReference type="Proteomes" id="UP000478052"/>
    </source>
</evidence>
<dbReference type="Proteomes" id="UP000478052">
    <property type="component" value="Unassembled WGS sequence"/>
</dbReference>
<evidence type="ECO:0000313" key="2">
    <source>
        <dbReference type="EMBL" id="KAF0773689.1"/>
    </source>
</evidence>
<comment type="caution">
    <text evidence="2">The sequence shown here is derived from an EMBL/GenBank/DDBJ whole genome shotgun (WGS) entry which is preliminary data.</text>
</comment>
<dbReference type="EMBL" id="VUJU01000038">
    <property type="protein sequence ID" value="KAF0773689.1"/>
    <property type="molecule type" value="Genomic_DNA"/>
</dbReference>
<gene>
    <name evidence="2" type="ORF">FWK35_00004074</name>
</gene>
<dbReference type="AlphaFoldDB" id="A0A6G0ZQT3"/>
<dbReference type="PROSITE" id="PS51257">
    <property type="entry name" value="PROKAR_LIPOPROTEIN"/>
    <property type="match status" value="1"/>
</dbReference>
<evidence type="ECO:0000256" key="1">
    <source>
        <dbReference type="SAM" id="Phobius"/>
    </source>
</evidence>
<dbReference type="OrthoDB" id="10035396at2759"/>
<accession>A0A6G0ZQT3</accession>
<evidence type="ECO:0008006" key="4">
    <source>
        <dbReference type="Google" id="ProtNLM"/>
    </source>
</evidence>
<sequence length="232" mass="26374">MNTRSFIIVRALLSYRYYIICHNNITSLSCRIQLKQRSESYLTVYPVKSTKTHVFITPNRYAVLNRDKDKVLTTPSTSTTEDPDRPSHKAYKVHNAKPVAPPINIKNISNFSAFNTVLNNITGPNGFICKSTLSYLILQPTDKRTYNAIIDHLHETSASFHLFPPPSYPTYKVIIKNLHNSTLHTDITSALTELGHSVKSIYNAKNRKYSSWISVSNIITTISMILHLFSTQ</sequence>
<keyword evidence="1" id="KW-0472">Membrane</keyword>